<dbReference type="InterPro" id="IPR009057">
    <property type="entry name" value="Homeodomain-like_sf"/>
</dbReference>
<comment type="caution">
    <text evidence="9">The sequence shown here is derived from an EMBL/GenBank/DDBJ whole genome shotgun (WGS) entry which is preliminary data.</text>
</comment>
<dbReference type="PANTHER" id="PTHR32071">
    <property type="entry name" value="TRANSCRIPTIONAL REGULATORY PROTEIN"/>
    <property type="match status" value="1"/>
</dbReference>
<feature type="region of interest" description="Disordered" evidence="6">
    <location>
        <begin position="459"/>
        <end position="482"/>
    </location>
</feature>
<dbReference type="SMART" id="SM00448">
    <property type="entry name" value="REC"/>
    <property type="match status" value="1"/>
</dbReference>
<evidence type="ECO:0000256" key="3">
    <source>
        <dbReference type="ARBA" id="ARBA00023015"/>
    </source>
</evidence>
<dbReference type="Pfam" id="PF00158">
    <property type="entry name" value="Sigma54_activat"/>
    <property type="match status" value="1"/>
</dbReference>
<dbReference type="GO" id="GO:0005524">
    <property type="term" value="F:ATP binding"/>
    <property type="evidence" value="ECO:0007669"/>
    <property type="project" value="UniProtKB-KW"/>
</dbReference>
<gene>
    <name evidence="9" type="ORF">ENI00_17005</name>
</gene>
<dbReference type="FunFam" id="3.40.50.300:FF:000006">
    <property type="entry name" value="DNA-binding transcriptional regulator NtrC"/>
    <property type="match status" value="1"/>
</dbReference>
<name>A0A831R823_9GAMM</name>
<accession>A0A831R823</accession>
<dbReference type="InterPro" id="IPR001789">
    <property type="entry name" value="Sig_transdc_resp-reg_receiver"/>
</dbReference>
<dbReference type="GO" id="GO:0006355">
    <property type="term" value="P:regulation of DNA-templated transcription"/>
    <property type="evidence" value="ECO:0007669"/>
    <property type="project" value="InterPro"/>
</dbReference>
<reference evidence="9" key="1">
    <citation type="journal article" date="2020" name="mSystems">
        <title>Genome- and Community-Level Interaction Insights into Carbon Utilization and Element Cycling Functions of Hydrothermarchaeota in Hydrothermal Sediment.</title>
        <authorList>
            <person name="Zhou Z."/>
            <person name="Liu Y."/>
            <person name="Xu W."/>
            <person name="Pan J."/>
            <person name="Luo Z.H."/>
            <person name="Li M."/>
        </authorList>
    </citation>
    <scope>NUCLEOTIDE SEQUENCE [LARGE SCALE GENOMIC DNA]</scope>
    <source>
        <strain evidence="9">HyVt-357</strain>
    </source>
</reference>
<dbReference type="Pfam" id="PF02954">
    <property type="entry name" value="HTH_8"/>
    <property type="match status" value="1"/>
</dbReference>
<evidence type="ECO:0000256" key="1">
    <source>
        <dbReference type="ARBA" id="ARBA00022741"/>
    </source>
</evidence>
<evidence type="ECO:0000256" key="5">
    <source>
        <dbReference type="PROSITE-ProRule" id="PRU00169"/>
    </source>
</evidence>
<dbReference type="SUPFAM" id="SSF52540">
    <property type="entry name" value="P-loop containing nucleoside triphosphate hydrolases"/>
    <property type="match status" value="1"/>
</dbReference>
<dbReference type="SUPFAM" id="SSF46689">
    <property type="entry name" value="Homeodomain-like"/>
    <property type="match status" value="1"/>
</dbReference>
<dbReference type="InterPro" id="IPR002078">
    <property type="entry name" value="Sigma_54_int"/>
</dbReference>
<dbReference type="Pfam" id="PF00072">
    <property type="entry name" value="Response_reg"/>
    <property type="match status" value="1"/>
</dbReference>
<dbReference type="SUPFAM" id="SSF52172">
    <property type="entry name" value="CheY-like"/>
    <property type="match status" value="1"/>
</dbReference>
<keyword evidence="4" id="KW-0804">Transcription</keyword>
<dbReference type="Proteomes" id="UP000885748">
    <property type="component" value="Unassembled WGS sequence"/>
</dbReference>
<evidence type="ECO:0000256" key="2">
    <source>
        <dbReference type="ARBA" id="ARBA00022840"/>
    </source>
</evidence>
<evidence type="ECO:0000256" key="6">
    <source>
        <dbReference type="SAM" id="MobiDB-lite"/>
    </source>
</evidence>
<dbReference type="PROSITE" id="PS00675">
    <property type="entry name" value="SIGMA54_INTERACT_1"/>
    <property type="match status" value="1"/>
</dbReference>
<evidence type="ECO:0000259" key="7">
    <source>
        <dbReference type="PROSITE" id="PS50045"/>
    </source>
</evidence>
<dbReference type="GO" id="GO:0043565">
    <property type="term" value="F:sequence-specific DNA binding"/>
    <property type="evidence" value="ECO:0007669"/>
    <property type="project" value="InterPro"/>
</dbReference>
<dbReference type="PROSITE" id="PS50045">
    <property type="entry name" value="SIGMA54_INTERACT_4"/>
    <property type="match status" value="1"/>
</dbReference>
<feature type="modified residue" description="4-aspartylphosphate" evidence="5">
    <location>
        <position position="56"/>
    </location>
</feature>
<dbReference type="SMART" id="SM00382">
    <property type="entry name" value="AAA"/>
    <property type="match status" value="1"/>
</dbReference>
<dbReference type="RefSeq" id="WP_304104935.1">
    <property type="nucleotide sequence ID" value="NZ_DRGY01000138.1"/>
</dbReference>
<dbReference type="InterPro" id="IPR003593">
    <property type="entry name" value="AAA+_ATPase"/>
</dbReference>
<feature type="domain" description="Sigma-54 factor interaction" evidence="7">
    <location>
        <begin position="145"/>
        <end position="374"/>
    </location>
</feature>
<keyword evidence="5" id="KW-0597">Phosphoprotein</keyword>
<dbReference type="InterPro" id="IPR011006">
    <property type="entry name" value="CheY-like_superfamily"/>
</dbReference>
<keyword evidence="1" id="KW-0547">Nucleotide-binding</keyword>
<dbReference type="Pfam" id="PF25601">
    <property type="entry name" value="AAA_lid_14"/>
    <property type="match status" value="1"/>
</dbReference>
<dbReference type="InterPro" id="IPR025943">
    <property type="entry name" value="Sigma_54_int_dom_ATP-bd_2"/>
</dbReference>
<evidence type="ECO:0000313" key="9">
    <source>
        <dbReference type="EMBL" id="HEA53959.1"/>
    </source>
</evidence>
<dbReference type="InterPro" id="IPR025662">
    <property type="entry name" value="Sigma_54_int_dom_ATP-bd_1"/>
</dbReference>
<dbReference type="InterPro" id="IPR002197">
    <property type="entry name" value="HTH_Fis"/>
</dbReference>
<dbReference type="PROSITE" id="PS50110">
    <property type="entry name" value="RESPONSE_REGULATORY"/>
    <property type="match status" value="1"/>
</dbReference>
<dbReference type="Gene3D" id="1.10.10.60">
    <property type="entry name" value="Homeodomain-like"/>
    <property type="match status" value="1"/>
</dbReference>
<dbReference type="PROSITE" id="PS00676">
    <property type="entry name" value="SIGMA54_INTERACT_2"/>
    <property type="match status" value="1"/>
</dbReference>
<evidence type="ECO:0000259" key="8">
    <source>
        <dbReference type="PROSITE" id="PS50110"/>
    </source>
</evidence>
<dbReference type="AlphaFoldDB" id="A0A831R823"/>
<dbReference type="Gene3D" id="1.10.8.60">
    <property type="match status" value="1"/>
</dbReference>
<keyword evidence="3" id="KW-0805">Transcription regulation</keyword>
<keyword evidence="2" id="KW-0067">ATP-binding</keyword>
<dbReference type="Gene3D" id="3.40.50.300">
    <property type="entry name" value="P-loop containing nucleotide triphosphate hydrolases"/>
    <property type="match status" value="1"/>
</dbReference>
<proteinExistence type="predicted"/>
<protein>
    <submittedName>
        <fullName evidence="9">Sigma-54-dependent Fis family transcriptional regulator</fullName>
    </submittedName>
</protein>
<dbReference type="InterPro" id="IPR058031">
    <property type="entry name" value="AAA_lid_NorR"/>
</dbReference>
<sequence>MNEFKATILLLEDDASLSQLLSEELELEGYRVTCAATVSEGCRLLVEQTPDLVVSDLRLPDGDGLELLKAAQADGHSLPFIVITAFGTVDQAVEALKAGADDFLTKPLSTDHLRLKIRRLLTQADLSRQLQQYLAHKGADESLGLIGEHESMVRLRSDIRQIARSEAAVLICGESGTGKELVARAIHRASERGSGPFVAVNCAGIPGELMESEFFGHEAGSFTGARQARKGLFAEADGGTLLLDEIGEMPQGLQAKLLRVLQEGMVKPVGSDQEEPVNVRILAATHMDLLKAVREGSFREDLYYRLETLSLRVPALRERGDDVDLLAMHFLREAARRHQRGFLKLSDVSSRTLMDYPFPGNVRELASAIERAVTFCEGDTVQPDHLPERVRKRQGVAVNPQAKPLGDNISEWPTLENLQQDYVRKVMQAVNSNKRRAAQILGINRRTLYRWLAANESASEAVDAGGNQNPQSTRLPDPQGEL</sequence>
<organism evidence="9">
    <name type="scientific">Marinobacter antarcticus</name>
    <dbReference type="NCBI Taxonomy" id="564117"/>
    <lineage>
        <taxon>Bacteria</taxon>
        <taxon>Pseudomonadati</taxon>
        <taxon>Pseudomonadota</taxon>
        <taxon>Gammaproteobacteria</taxon>
        <taxon>Pseudomonadales</taxon>
        <taxon>Marinobacteraceae</taxon>
        <taxon>Marinobacter</taxon>
    </lineage>
</organism>
<dbReference type="EMBL" id="DRGY01000138">
    <property type="protein sequence ID" value="HEA53959.1"/>
    <property type="molecule type" value="Genomic_DNA"/>
</dbReference>
<dbReference type="GO" id="GO:0000160">
    <property type="term" value="P:phosphorelay signal transduction system"/>
    <property type="evidence" value="ECO:0007669"/>
    <property type="project" value="InterPro"/>
</dbReference>
<dbReference type="CDD" id="cd00009">
    <property type="entry name" value="AAA"/>
    <property type="match status" value="1"/>
</dbReference>
<dbReference type="Gene3D" id="3.40.50.2300">
    <property type="match status" value="1"/>
</dbReference>
<evidence type="ECO:0000256" key="4">
    <source>
        <dbReference type="ARBA" id="ARBA00023163"/>
    </source>
</evidence>
<dbReference type="InterPro" id="IPR027417">
    <property type="entry name" value="P-loop_NTPase"/>
</dbReference>
<feature type="domain" description="Response regulatory" evidence="8">
    <location>
        <begin position="7"/>
        <end position="121"/>
    </location>
</feature>